<comment type="caution">
    <text evidence="2">The sequence shown here is derived from an EMBL/GenBank/DDBJ whole genome shotgun (WGS) entry which is preliminary data.</text>
</comment>
<protein>
    <submittedName>
        <fullName evidence="2">Uncharacterized protein</fullName>
    </submittedName>
</protein>
<feature type="region of interest" description="Disordered" evidence="1">
    <location>
        <begin position="1"/>
        <end position="43"/>
    </location>
</feature>
<dbReference type="AlphaFoldDB" id="A0AA40FFN9"/>
<sequence>MGMGISGGGPGMIGRAGSGFGGPRGGPHGSFIGGNSGPGAMRMEKIHPHRFNPIGMGGGYVQSHFW</sequence>
<accession>A0AA40FFN9</accession>
<keyword evidence="3" id="KW-1185">Reference proteome</keyword>
<dbReference type="EMBL" id="JAHYIQ010000044">
    <property type="protein sequence ID" value="KAK1118162.1"/>
    <property type="molecule type" value="Genomic_DNA"/>
</dbReference>
<evidence type="ECO:0000313" key="3">
    <source>
        <dbReference type="Proteomes" id="UP001177670"/>
    </source>
</evidence>
<name>A0AA40FFN9_9HYME</name>
<reference evidence="2" key="1">
    <citation type="submission" date="2021-10" db="EMBL/GenBank/DDBJ databases">
        <title>Melipona bicolor Genome sequencing and assembly.</title>
        <authorList>
            <person name="Araujo N.S."/>
            <person name="Arias M.C."/>
        </authorList>
    </citation>
    <scope>NUCLEOTIDE SEQUENCE</scope>
    <source>
        <strain evidence="2">USP_2M_L1-L4_2017</strain>
        <tissue evidence="2">Whole body</tissue>
    </source>
</reference>
<proteinExistence type="predicted"/>
<evidence type="ECO:0000256" key="1">
    <source>
        <dbReference type="SAM" id="MobiDB-lite"/>
    </source>
</evidence>
<organism evidence="2 3">
    <name type="scientific">Melipona bicolor</name>
    <dbReference type="NCBI Taxonomy" id="60889"/>
    <lineage>
        <taxon>Eukaryota</taxon>
        <taxon>Metazoa</taxon>
        <taxon>Ecdysozoa</taxon>
        <taxon>Arthropoda</taxon>
        <taxon>Hexapoda</taxon>
        <taxon>Insecta</taxon>
        <taxon>Pterygota</taxon>
        <taxon>Neoptera</taxon>
        <taxon>Endopterygota</taxon>
        <taxon>Hymenoptera</taxon>
        <taxon>Apocrita</taxon>
        <taxon>Aculeata</taxon>
        <taxon>Apoidea</taxon>
        <taxon>Anthophila</taxon>
        <taxon>Apidae</taxon>
        <taxon>Melipona</taxon>
    </lineage>
</organism>
<dbReference type="Proteomes" id="UP001177670">
    <property type="component" value="Unassembled WGS sequence"/>
</dbReference>
<feature type="compositionally biased region" description="Gly residues" evidence="1">
    <location>
        <begin position="1"/>
        <end position="37"/>
    </location>
</feature>
<evidence type="ECO:0000313" key="2">
    <source>
        <dbReference type="EMBL" id="KAK1118162.1"/>
    </source>
</evidence>
<gene>
    <name evidence="2" type="ORF">K0M31_015208</name>
</gene>